<dbReference type="AlphaFoldDB" id="A0A9Q0AMF7"/>
<dbReference type="EMBL" id="JAFIMR010000030">
    <property type="protein sequence ID" value="KAI1861126.1"/>
    <property type="molecule type" value="Genomic_DNA"/>
</dbReference>
<evidence type="ECO:0000256" key="1">
    <source>
        <dbReference type="SAM" id="MobiDB-lite"/>
    </source>
</evidence>
<name>A0A9Q0AMF7_9PEZI</name>
<feature type="region of interest" description="Disordered" evidence="1">
    <location>
        <begin position="48"/>
        <end position="73"/>
    </location>
</feature>
<feature type="transmembrane region" description="Helical" evidence="2">
    <location>
        <begin position="89"/>
        <end position="111"/>
    </location>
</feature>
<comment type="caution">
    <text evidence="3">The sequence shown here is derived from an EMBL/GenBank/DDBJ whole genome shotgun (WGS) entry which is preliminary data.</text>
</comment>
<evidence type="ECO:0000256" key="2">
    <source>
        <dbReference type="SAM" id="Phobius"/>
    </source>
</evidence>
<keyword evidence="4" id="KW-1185">Reference proteome</keyword>
<feature type="compositionally biased region" description="Polar residues" evidence="1">
    <location>
        <begin position="59"/>
        <end position="69"/>
    </location>
</feature>
<gene>
    <name evidence="3" type="ORF">JX265_009745</name>
</gene>
<evidence type="ECO:0000313" key="3">
    <source>
        <dbReference type="EMBL" id="KAI1861126.1"/>
    </source>
</evidence>
<evidence type="ECO:0000313" key="4">
    <source>
        <dbReference type="Proteomes" id="UP000829685"/>
    </source>
</evidence>
<accession>A0A9Q0AMF7</accession>
<proteinExistence type="predicted"/>
<keyword evidence="2" id="KW-1133">Transmembrane helix</keyword>
<dbReference type="Proteomes" id="UP000829685">
    <property type="component" value="Unassembled WGS sequence"/>
</dbReference>
<reference evidence="3" key="1">
    <citation type="submission" date="2021-03" db="EMBL/GenBank/DDBJ databases">
        <title>Revisited historic fungal species revealed as producer of novel bioactive compounds through whole genome sequencing and comparative genomics.</title>
        <authorList>
            <person name="Vignolle G.A."/>
            <person name="Hochenegger N."/>
            <person name="Mach R.L."/>
            <person name="Mach-Aigner A.R."/>
            <person name="Javad Rahimi M."/>
            <person name="Salim K.A."/>
            <person name="Chan C.M."/>
            <person name="Lim L.B.L."/>
            <person name="Cai F."/>
            <person name="Druzhinina I.S."/>
            <person name="U'Ren J.M."/>
            <person name="Derntl C."/>
        </authorList>
    </citation>
    <scope>NUCLEOTIDE SEQUENCE</scope>
    <source>
        <strain evidence="3">TUCIM 5799</strain>
    </source>
</reference>
<sequence length="125" mass="14355">MAYQSVSRAIHSRSLAVGYRPHFLGQKQLPLGVMQSNDFLRAFSSSLRLHNDPNRKSNQRPNQKSNGSDNPEIPAFSLESLGMSKNMRIGVLAIISVFATIETWFWCQWIWRWWKGRGNDTDSDN</sequence>
<keyword evidence="2" id="KW-0472">Membrane</keyword>
<protein>
    <submittedName>
        <fullName evidence="3">Uncharacterized protein</fullName>
    </submittedName>
</protein>
<keyword evidence="2" id="KW-0812">Transmembrane</keyword>
<organism evidence="3 4">
    <name type="scientific">Neoarthrinium moseri</name>
    <dbReference type="NCBI Taxonomy" id="1658444"/>
    <lineage>
        <taxon>Eukaryota</taxon>
        <taxon>Fungi</taxon>
        <taxon>Dikarya</taxon>
        <taxon>Ascomycota</taxon>
        <taxon>Pezizomycotina</taxon>
        <taxon>Sordariomycetes</taxon>
        <taxon>Xylariomycetidae</taxon>
        <taxon>Amphisphaeriales</taxon>
        <taxon>Apiosporaceae</taxon>
        <taxon>Neoarthrinium</taxon>
    </lineage>
</organism>